<reference evidence="1" key="1">
    <citation type="submission" date="2022-11" db="EMBL/GenBank/DDBJ databases">
        <title>Genome Sequence of Boeremia exigua.</title>
        <authorList>
            <person name="Buettner E."/>
        </authorList>
    </citation>
    <scope>NUCLEOTIDE SEQUENCE</scope>
    <source>
        <strain evidence="1">CU02</strain>
    </source>
</reference>
<protein>
    <submittedName>
        <fullName evidence="1">Uncharacterized protein</fullName>
    </submittedName>
</protein>
<gene>
    <name evidence="1" type="ORF">OPT61_g4866</name>
</gene>
<proteinExistence type="predicted"/>
<keyword evidence="2" id="KW-1185">Reference proteome</keyword>
<accession>A0ACC2ICK2</accession>
<sequence length="67" mass="7496">MPGYFHKAAFYVVNFAVEIVVVALYAGMRVDRRFWVPDGAKGPGSYERREAIEKQGSVEKEGSEAEV</sequence>
<evidence type="ECO:0000313" key="2">
    <source>
        <dbReference type="Proteomes" id="UP001153331"/>
    </source>
</evidence>
<dbReference type="EMBL" id="JAPHNI010000292">
    <property type="protein sequence ID" value="KAJ8112869.1"/>
    <property type="molecule type" value="Genomic_DNA"/>
</dbReference>
<comment type="caution">
    <text evidence="1">The sequence shown here is derived from an EMBL/GenBank/DDBJ whole genome shotgun (WGS) entry which is preliminary data.</text>
</comment>
<organism evidence="1 2">
    <name type="scientific">Boeremia exigua</name>
    <dbReference type="NCBI Taxonomy" id="749465"/>
    <lineage>
        <taxon>Eukaryota</taxon>
        <taxon>Fungi</taxon>
        <taxon>Dikarya</taxon>
        <taxon>Ascomycota</taxon>
        <taxon>Pezizomycotina</taxon>
        <taxon>Dothideomycetes</taxon>
        <taxon>Pleosporomycetidae</taxon>
        <taxon>Pleosporales</taxon>
        <taxon>Pleosporineae</taxon>
        <taxon>Didymellaceae</taxon>
        <taxon>Boeremia</taxon>
    </lineage>
</organism>
<dbReference type="Proteomes" id="UP001153331">
    <property type="component" value="Unassembled WGS sequence"/>
</dbReference>
<evidence type="ECO:0000313" key="1">
    <source>
        <dbReference type="EMBL" id="KAJ8112869.1"/>
    </source>
</evidence>
<name>A0ACC2ICK2_9PLEO</name>